<keyword evidence="1" id="KW-0812">Transmembrane</keyword>
<name>A0ABU0X0H6_9PSEU</name>
<evidence type="ECO:0000313" key="2">
    <source>
        <dbReference type="EMBL" id="MDQ2585561.1"/>
    </source>
</evidence>
<evidence type="ECO:0000313" key="3">
    <source>
        <dbReference type="Proteomes" id="UP001225605"/>
    </source>
</evidence>
<feature type="transmembrane region" description="Helical" evidence="1">
    <location>
        <begin position="121"/>
        <end position="137"/>
    </location>
</feature>
<protein>
    <recommendedName>
        <fullName evidence="4">DUF4383 domain-containing protein</fullName>
    </recommendedName>
</protein>
<keyword evidence="1" id="KW-1133">Transmembrane helix</keyword>
<keyword evidence="3" id="KW-1185">Reference proteome</keyword>
<evidence type="ECO:0008006" key="4">
    <source>
        <dbReference type="Google" id="ProtNLM"/>
    </source>
</evidence>
<accession>A0ABU0X0H6</accession>
<reference evidence="2 3" key="1">
    <citation type="submission" date="2017-06" db="EMBL/GenBank/DDBJ databases">
        <title>Cultured bacterium strain Saccharothrix yanglingensis Hhs.015.</title>
        <authorList>
            <person name="Xia Y."/>
        </authorList>
    </citation>
    <scope>NUCLEOTIDE SEQUENCE [LARGE SCALE GENOMIC DNA]</scope>
    <source>
        <strain evidence="2 3">Hhs.015</strain>
    </source>
</reference>
<evidence type="ECO:0000256" key="1">
    <source>
        <dbReference type="SAM" id="Phobius"/>
    </source>
</evidence>
<sequence>MSTTTHVPHPVRAAAIAVSVVFLLVGVLGFVPGITAHLDRIAFAGPDSGAHLLGVFHVSVLHNLVHLLFGAVGLLAARTVPGARGFLIGGGAVYLVLWFYGLVVDKGSAADFVPLNAADDWLHLGLGVGMVALGLGLKSSPVARSA</sequence>
<dbReference type="Pfam" id="PF14325">
    <property type="entry name" value="DUF4383"/>
    <property type="match status" value="1"/>
</dbReference>
<organism evidence="2 3">
    <name type="scientific">Saccharothrix yanglingensis</name>
    <dbReference type="NCBI Taxonomy" id="659496"/>
    <lineage>
        <taxon>Bacteria</taxon>
        <taxon>Bacillati</taxon>
        <taxon>Actinomycetota</taxon>
        <taxon>Actinomycetes</taxon>
        <taxon>Pseudonocardiales</taxon>
        <taxon>Pseudonocardiaceae</taxon>
        <taxon>Saccharothrix</taxon>
    </lineage>
</organism>
<gene>
    <name evidence="2" type="ORF">CKY47_16550</name>
</gene>
<feature type="transmembrane region" description="Helical" evidence="1">
    <location>
        <begin position="83"/>
        <end position="101"/>
    </location>
</feature>
<comment type="caution">
    <text evidence="2">The sequence shown here is derived from an EMBL/GenBank/DDBJ whole genome shotgun (WGS) entry which is preliminary data.</text>
</comment>
<proteinExistence type="predicted"/>
<dbReference type="Proteomes" id="UP001225605">
    <property type="component" value="Unassembled WGS sequence"/>
</dbReference>
<keyword evidence="1" id="KW-0472">Membrane</keyword>
<feature type="transmembrane region" description="Helical" evidence="1">
    <location>
        <begin position="54"/>
        <end position="76"/>
    </location>
</feature>
<dbReference type="EMBL" id="NSDM01000006">
    <property type="protein sequence ID" value="MDQ2585561.1"/>
    <property type="molecule type" value="Genomic_DNA"/>
</dbReference>
<dbReference type="RefSeq" id="WP_306746750.1">
    <property type="nucleotide sequence ID" value="NZ_NSDM01000006.1"/>
</dbReference>
<feature type="transmembrane region" description="Helical" evidence="1">
    <location>
        <begin position="12"/>
        <end position="34"/>
    </location>
</feature>